<dbReference type="Proteomes" id="UP001642360">
    <property type="component" value="Unassembled WGS sequence"/>
</dbReference>
<dbReference type="EMBL" id="CAUOFW020002303">
    <property type="protein sequence ID" value="CAK9152917.1"/>
    <property type="molecule type" value="Genomic_DNA"/>
</dbReference>
<dbReference type="PANTHER" id="PTHR33052">
    <property type="entry name" value="DUF4228 DOMAIN PROTEIN-RELATED"/>
    <property type="match status" value="1"/>
</dbReference>
<accession>A0ABC8S6X3</accession>
<protein>
    <recommendedName>
        <fullName evidence="4">Multidrug resistance protein ABC transporter family protein</fullName>
    </recommendedName>
</protein>
<name>A0ABC8S6X3_9AQUA</name>
<sequence length="193" mass="21783">MGNHISCRPSDGSGKVILSDGTIHRYDQPLTVGELMIEHPQQVVVEIQSILNGGRKASPLPADNKLEKNKVYLMLPIKRGKPTTLSSEEARRLLLSANSVLKSKSLVSILGLLPLFAKICSADTGDGQEFVLHRKENLAEKIEETNKERFFPETLEGQRLEYLSRQFSGKGWKPNLYTIMENKVKTKVRHWLF</sequence>
<gene>
    <name evidence="1" type="ORF">ILEXP_LOCUS21143</name>
    <name evidence="2" type="ORF">ILEXP_LOCUS53327</name>
</gene>
<evidence type="ECO:0000313" key="3">
    <source>
        <dbReference type="Proteomes" id="UP001642360"/>
    </source>
</evidence>
<evidence type="ECO:0000313" key="2">
    <source>
        <dbReference type="EMBL" id="CAK9183089.1"/>
    </source>
</evidence>
<evidence type="ECO:0000313" key="1">
    <source>
        <dbReference type="EMBL" id="CAK9152917.1"/>
    </source>
</evidence>
<keyword evidence="3" id="KW-1185">Reference proteome</keyword>
<proteinExistence type="predicted"/>
<evidence type="ECO:0008006" key="4">
    <source>
        <dbReference type="Google" id="ProtNLM"/>
    </source>
</evidence>
<dbReference type="EMBL" id="CAUOFW020008503">
    <property type="protein sequence ID" value="CAK9183089.1"/>
    <property type="molecule type" value="Genomic_DNA"/>
</dbReference>
<dbReference type="InterPro" id="IPR025322">
    <property type="entry name" value="PADRE_dom"/>
</dbReference>
<dbReference type="AlphaFoldDB" id="A0ABC8S6X3"/>
<dbReference type="Pfam" id="PF14009">
    <property type="entry name" value="PADRE"/>
    <property type="match status" value="1"/>
</dbReference>
<comment type="caution">
    <text evidence="1">The sequence shown here is derived from an EMBL/GenBank/DDBJ whole genome shotgun (WGS) entry which is preliminary data.</text>
</comment>
<reference evidence="1 3" key="1">
    <citation type="submission" date="2024-02" db="EMBL/GenBank/DDBJ databases">
        <authorList>
            <person name="Vignale AGUSTIN F."/>
            <person name="Sosa J E."/>
            <person name="Modenutti C."/>
        </authorList>
    </citation>
    <scope>NUCLEOTIDE SEQUENCE [LARGE SCALE GENOMIC DNA]</scope>
</reference>
<organism evidence="1 3">
    <name type="scientific">Ilex paraguariensis</name>
    <name type="common">yerba mate</name>
    <dbReference type="NCBI Taxonomy" id="185542"/>
    <lineage>
        <taxon>Eukaryota</taxon>
        <taxon>Viridiplantae</taxon>
        <taxon>Streptophyta</taxon>
        <taxon>Embryophyta</taxon>
        <taxon>Tracheophyta</taxon>
        <taxon>Spermatophyta</taxon>
        <taxon>Magnoliopsida</taxon>
        <taxon>eudicotyledons</taxon>
        <taxon>Gunneridae</taxon>
        <taxon>Pentapetalae</taxon>
        <taxon>asterids</taxon>
        <taxon>campanulids</taxon>
        <taxon>Aquifoliales</taxon>
        <taxon>Aquifoliaceae</taxon>
        <taxon>Ilex</taxon>
    </lineage>
</organism>